<evidence type="ECO:0000313" key="3">
    <source>
        <dbReference type="EMBL" id="KAL2624348.1"/>
    </source>
</evidence>
<feature type="compositionally biased region" description="Basic and acidic residues" evidence="2">
    <location>
        <begin position="218"/>
        <end position="227"/>
    </location>
</feature>
<feature type="compositionally biased region" description="Polar residues" evidence="2">
    <location>
        <begin position="228"/>
        <end position="244"/>
    </location>
</feature>
<proteinExistence type="predicted"/>
<evidence type="ECO:0000256" key="1">
    <source>
        <dbReference type="SAM" id="Coils"/>
    </source>
</evidence>
<accession>A0ABD1YCD3</accession>
<name>A0ABD1YCD3_9MARC</name>
<feature type="region of interest" description="Disordered" evidence="2">
    <location>
        <begin position="143"/>
        <end position="253"/>
    </location>
</feature>
<dbReference type="EMBL" id="JBHFFA010000005">
    <property type="protein sequence ID" value="KAL2624348.1"/>
    <property type="molecule type" value="Genomic_DNA"/>
</dbReference>
<protein>
    <submittedName>
        <fullName evidence="3">Uncharacterized protein</fullName>
    </submittedName>
</protein>
<dbReference type="Proteomes" id="UP001605036">
    <property type="component" value="Unassembled WGS sequence"/>
</dbReference>
<organism evidence="3 4">
    <name type="scientific">Riccia fluitans</name>
    <dbReference type="NCBI Taxonomy" id="41844"/>
    <lineage>
        <taxon>Eukaryota</taxon>
        <taxon>Viridiplantae</taxon>
        <taxon>Streptophyta</taxon>
        <taxon>Embryophyta</taxon>
        <taxon>Marchantiophyta</taxon>
        <taxon>Marchantiopsida</taxon>
        <taxon>Marchantiidae</taxon>
        <taxon>Marchantiales</taxon>
        <taxon>Ricciaceae</taxon>
        <taxon>Riccia</taxon>
    </lineage>
</organism>
<keyword evidence="4" id="KW-1185">Reference proteome</keyword>
<reference evidence="3 4" key="1">
    <citation type="submission" date="2024-09" db="EMBL/GenBank/DDBJ databases">
        <title>Chromosome-scale assembly of Riccia fluitans.</title>
        <authorList>
            <person name="Paukszto L."/>
            <person name="Sawicki J."/>
            <person name="Karawczyk K."/>
            <person name="Piernik-Szablinska J."/>
            <person name="Szczecinska M."/>
            <person name="Mazdziarz M."/>
        </authorList>
    </citation>
    <scope>NUCLEOTIDE SEQUENCE [LARGE SCALE GENOMIC DNA]</scope>
    <source>
        <strain evidence="3">Rf_01</strain>
        <tissue evidence="3">Aerial parts of the thallus</tissue>
    </source>
</reference>
<feature type="coiled-coil region" evidence="1">
    <location>
        <begin position="298"/>
        <end position="325"/>
    </location>
</feature>
<comment type="caution">
    <text evidence="3">The sequence shown here is derived from an EMBL/GenBank/DDBJ whole genome shotgun (WGS) entry which is preliminary data.</text>
</comment>
<sequence length="361" mass="40874">MLLPVCSSSGCSLSLLSVVIVGLLEASNSLLISLRAWRPCRQREAELFGLKLPSISRLACSSETLRGVSRVLSRNSRSFLSFHIVVVRLERMNMKELPVFFVINASSIESNRLCVARKLLCRLSRSFDKELAEIYSERRLSSLRKRNSKTNKGSGRPKRKAPASNDEYPASTPYTRCKVKRDERPNHEVTNSASKVKIEENVQDSNELNSQNEPYENANEKRNEIKTTEQPQQLGGMSHGTSESMFPPSADNTRSEESFMAALSEVEPREIDWALSVANIVKCDREIQNREAELLGALQGLQRAKTDSNQRLNRHEERLVTLRTRRKTKEIALGDTLKDQLAHNEPKSRRWSADVKSIVHV</sequence>
<gene>
    <name evidence="3" type="ORF">R1flu_008593</name>
</gene>
<dbReference type="AlphaFoldDB" id="A0ABD1YCD3"/>
<keyword evidence="1" id="KW-0175">Coiled coil</keyword>
<evidence type="ECO:0000313" key="4">
    <source>
        <dbReference type="Proteomes" id="UP001605036"/>
    </source>
</evidence>
<feature type="compositionally biased region" description="Basic residues" evidence="2">
    <location>
        <begin position="143"/>
        <end position="161"/>
    </location>
</feature>
<feature type="compositionally biased region" description="Polar residues" evidence="2">
    <location>
        <begin position="203"/>
        <end position="214"/>
    </location>
</feature>
<evidence type="ECO:0000256" key="2">
    <source>
        <dbReference type="SAM" id="MobiDB-lite"/>
    </source>
</evidence>